<dbReference type="InterPro" id="IPR004808">
    <property type="entry name" value="AP_endonuc_1"/>
</dbReference>
<keyword evidence="10" id="KW-1185">Reference proteome</keyword>
<evidence type="ECO:0000256" key="6">
    <source>
        <dbReference type="PIRSR" id="PIRSR604808-2"/>
    </source>
</evidence>
<comment type="similarity">
    <text evidence="1">Belongs to the DNA repair enzymes AP/ExoA family.</text>
</comment>
<feature type="active site" evidence="5">
    <location>
        <position position="159"/>
    </location>
</feature>
<keyword evidence="6" id="KW-0464">Manganese</keyword>
<dbReference type="GO" id="GO:0006281">
    <property type="term" value="P:DNA repair"/>
    <property type="evidence" value="ECO:0007669"/>
    <property type="project" value="InterPro"/>
</dbReference>
<keyword evidence="4 6" id="KW-0460">Magnesium</keyword>
<name>A0A3N2DCF4_9MICO</name>
<dbReference type="InterPro" id="IPR005135">
    <property type="entry name" value="Endo/exonuclease/phosphatase"/>
</dbReference>
<feature type="active site" description="Proton acceptor" evidence="5">
    <location>
        <position position="309"/>
    </location>
</feature>
<organism evidence="9 10">
    <name type="scientific">Salana multivorans</name>
    <dbReference type="NCBI Taxonomy" id="120377"/>
    <lineage>
        <taxon>Bacteria</taxon>
        <taxon>Bacillati</taxon>
        <taxon>Actinomycetota</taxon>
        <taxon>Actinomycetes</taxon>
        <taxon>Micrococcales</taxon>
        <taxon>Beutenbergiaceae</taxon>
        <taxon>Salana</taxon>
    </lineage>
</organism>
<feature type="binding site" evidence="6">
    <location>
        <position position="75"/>
    </location>
    <ligand>
        <name>Mg(2+)</name>
        <dbReference type="ChEBI" id="CHEBI:18420"/>
        <label>1</label>
    </ligand>
</feature>
<feature type="binding site" evidence="6">
    <location>
        <position position="201"/>
    </location>
    <ligand>
        <name>Mg(2+)</name>
        <dbReference type="ChEBI" id="CHEBI:18420"/>
        <label>1</label>
    </ligand>
</feature>
<dbReference type="InterPro" id="IPR037493">
    <property type="entry name" value="ExoIII-like"/>
</dbReference>
<evidence type="ECO:0000256" key="4">
    <source>
        <dbReference type="ARBA" id="ARBA00022842"/>
    </source>
</evidence>
<feature type="binding site" evidence="6">
    <location>
        <position position="308"/>
    </location>
    <ligand>
        <name>Mg(2+)</name>
        <dbReference type="ChEBI" id="CHEBI:18420"/>
        <label>1</label>
    </ligand>
</feature>
<dbReference type="InterPro" id="IPR036691">
    <property type="entry name" value="Endo/exonu/phosph_ase_sf"/>
</dbReference>
<feature type="domain" description="Endonuclease/exonuclease/phosphatase" evidence="8">
    <location>
        <begin position="44"/>
        <end position="309"/>
    </location>
</feature>
<evidence type="ECO:0000256" key="1">
    <source>
        <dbReference type="ARBA" id="ARBA00007092"/>
    </source>
</evidence>
<reference evidence="9 10" key="1">
    <citation type="submission" date="2018-11" db="EMBL/GenBank/DDBJ databases">
        <title>Sequencing the genomes of 1000 actinobacteria strains.</title>
        <authorList>
            <person name="Klenk H.-P."/>
        </authorList>
    </citation>
    <scope>NUCLEOTIDE SEQUENCE [LARGE SCALE GENOMIC DNA]</scope>
    <source>
        <strain evidence="9 10">DSM 13521</strain>
    </source>
</reference>
<dbReference type="Proteomes" id="UP000275356">
    <property type="component" value="Unassembled WGS sequence"/>
</dbReference>
<feature type="active site" description="Proton donor/acceptor" evidence="5">
    <location>
        <position position="201"/>
    </location>
</feature>
<dbReference type="PANTHER" id="PTHR43250">
    <property type="entry name" value="EXODEOXYRIBONUCLEASE III"/>
    <property type="match status" value="1"/>
</dbReference>
<keyword evidence="3" id="KW-0378">Hydrolase</keyword>
<dbReference type="GO" id="GO:0008311">
    <property type="term" value="F:double-stranded DNA 3'-5' DNA exonuclease activity"/>
    <property type="evidence" value="ECO:0007669"/>
    <property type="project" value="InterPro"/>
</dbReference>
<feature type="site" description="Interaction with DNA substrate" evidence="7">
    <location>
        <position position="309"/>
    </location>
</feature>
<gene>
    <name evidence="9" type="ORF">EDD28_2059</name>
</gene>
<proteinExistence type="inferred from homology"/>
<accession>A0A3N2DCF4</accession>
<dbReference type="AlphaFoldDB" id="A0A3N2DCF4"/>
<sequence>MDGLVVDRAVDSSRPRDLPDGRRIVAEWWTVSEALTTPSQLTVATINVNGIRAAIRRGMPAWVAAARPDVVLLQELRAPDALVRELLAEVLGECHVVHVEAAAKGRAGVAIASRLPIRAHRPTLPVADGEEEFAGDVGRWVEADVELPDGRLVTVVSTYLYSGTADTPSMDWKYAHLDRVTARLEELHASAPGGRLVVGGDINIGHRELDIKNWRGNRKSAGFLPAERAYLERWYGACEDGGLGLVDVGRHLAGEVDGPYTWWSWRGQAFDNDSGWRIDVQITTPQGAAGLVGARVDRAASYAERFSDHAPFVATYAF</sequence>
<feature type="binding site" evidence="6">
    <location>
        <position position="203"/>
    </location>
    <ligand>
        <name>Mg(2+)</name>
        <dbReference type="ChEBI" id="CHEBI:18420"/>
        <label>1</label>
    </ligand>
</feature>
<dbReference type="NCBIfam" id="TIGR00633">
    <property type="entry name" value="xth"/>
    <property type="match status" value="1"/>
</dbReference>
<evidence type="ECO:0000256" key="7">
    <source>
        <dbReference type="PIRSR" id="PIRSR604808-3"/>
    </source>
</evidence>
<dbReference type="PROSITE" id="PS51435">
    <property type="entry name" value="AP_NUCLEASE_F1_4"/>
    <property type="match status" value="1"/>
</dbReference>
<dbReference type="Gene3D" id="3.60.10.10">
    <property type="entry name" value="Endonuclease/exonuclease/phosphatase"/>
    <property type="match status" value="1"/>
</dbReference>
<evidence type="ECO:0000313" key="10">
    <source>
        <dbReference type="Proteomes" id="UP000275356"/>
    </source>
</evidence>
<dbReference type="PANTHER" id="PTHR43250:SF2">
    <property type="entry name" value="EXODEOXYRIBONUCLEASE III"/>
    <property type="match status" value="1"/>
</dbReference>
<evidence type="ECO:0000256" key="5">
    <source>
        <dbReference type="PIRSR" id="PIRSR604808-1"/>
    </source>
</evidence>
<dbReference type="Pfam" id="PF03372">
    <property type="entry name" value="Exo_endo_phos"/>
    <property type="match status" value="1"/>
</dbReference>
<dbReference type="GO" id="GO:0046872">
    <property type="term" value="F:metal ion binding"/>
    <property type="evidence" value="ECO:0007669"/>
    <property type="project" value="UniProtKB-KW"/>
</dbReference>
<evidence type="ECO:0000256" key="3">
    <source>
        <dbReference type="ARBA" id="ARBA00022801"/>
    </source>
</evidence>
<keyword evidence="2 6" id="KW-0479">Metal-binding</keyword>
<feature type="binding site" evidence="6">
    <location>
        <position position="47"/>
    </location>
    <ligand>
        <name>Mg(2+)</name>
        <dbReference type="ChEBI" id="CHEBI:18420"/>
        <label>1</label>
    </ligand>
</feature>
<feature type="site" description="Transition state stabilizer" evidence="7">
    <location>
        <position position="203"/>
    </location>
</feature>
<comment type="cofactor">
    <cofactor evidence="6">
        <name>Mg(2+)</name>
        <dbReference type="ChEBI" id="CHEBI:18420"/>
    </cofactor>
    <cofactor evidence="6">
        <name>Mn(2+)</name>
        <dbReference type="ChEBI" id="CHEBI:29035"/>
    </cofactor>
    <text evidence="6">Probably binds two magnesium or manganese ions per subunit.</text>
</comment>
<feature type="binding site" evidence="6">
    <location>
        <position position="309"/>
    </location>
    <ligand>
        <name>Mg(2+)</name>
        <dbReference type="ChEBI" id="CHEBI:18420"/>
        <label>2</label>
    </ligand>
</feature>
<dbReference type="SUPFAM" id="SSF56219">
    <property type="entry name" value="DNase I-like"/>
    <property type="match status" value="1"/>
</dbReference>
<protein>
    <submittedName>
        <fullName evidence="9">Exodeoxyribonuclease-3</fullName>
    </submittedName>
</protein>
<feature type="site" description="Important for catalytic activity" evidence="7">
    <location>
        <position position="279"/>
    </location>
</feature>
<evidence type="ECO:0000313" key="9">
    <source>
        <dbReference type="EMBL" id="ROR97460.1"/>
    </source>
</evidence>
<evidence type="ECO:0000256" key="2">
    <source>
        <dbReference type="ARBA" id="ARBA00022723"/>
    </source>
</evidence>
<comment type="caution">
    <text evidence="9">The sequence shown here is derived from an EMBL/GenBank/DDBJ whole genome shotgun (WGS) entry which is preliminary data.</text>
</comment>
<dbReference type="EMBL" id="RKHQ01000001">
    <property type="protein sequence ID" value="ROR97460.1"/>
    <property type="molecule type" value="Genomic_DNA"/>
</dbReference>
<evidence type="ECO:0000259" key="8">
    <source>
        <dbReference type="Pfam" id="PF03372"/>
    </source>
</evidence>